<dbReference type="InterPro" id="IPR036873">
    <property type="entry name" value="Rhodanese-like_dom_sf"/>
</dbReference>
<dbReference type="AlphaFoldDB" id="A0A0F4ZA96"/>
<evidence type="ECO:0000313" key="3">
    <source>
        <dbReference type="Proteomes" id="UP000033483"/>
    </source>
</evidence>
<evidence type="ECO:0000313" key="2">
    <source>
        <dbReference type="EMBL" id="KKA27086.1"/>
    </source>
</evidence>
<dbReference type="Gene3D" id="3.40.250.10">
    <property type="entry name" value="Rhodanese-like domain"/>
    <property type="match status" value="1"/>
</dbReference>
<keyword evidence="3" id="KW-1185">Reference proteome</keyword>
<evidence type="ECO:0000259" key="1">
    <source>
        <dbReference type="PROSITE" id="PS50206"/>
    </source>
</evidence>
<comment type="caution">
    <text evidence="2">The sequence shown here is derived from an EMBL/GenBank/DDBJ whole genome shotgun (WGS) entry which is preliminary data.</text>
</comment>
<reference evidence="2 3" key="1">
    <citation type="submission" date="2015-03" db="EMBL/GenBank/DDBJ databases">
        <authorList>
            <person name="Radwan O."/>
            <person name="Al-Naeli F.A."/>
            <person name="Rendon G.A."/>
            <person name="Fields C."/>
        </authorList>
    </citation>
    <scope>NUCLEOTIDE SEQUENCE [LARGE SCALE GENOMIC DNA]</scope>
    <source>
        <strain evidence="2">CR-DP1</strain>
    </source>
</reference>
<dbReference type="Proteomes" id="UP000033483">
    <property type="component" value="Unassembled WGS sequence"/>
</dbReference>
<dbReference type="OrthoDB" id="566238at2759"/>
<dbReference type="GO" id="GO:0004792">
    <property type="term" value="F:thiosulfate-cyanide sulfurtransferase activity"/>
    <property type="evidence" value="ECO:0007669"/>
    <property type="project" value="TreeGrafter"/>
</dbReference>
<dbReference type="InterPro" id="IPR001763">
    <property type="entry name" value="Rhodanese-like_dom"/>
</dbReference>
<accession>A0A0F4ZA96</accession>
<name>A0A0F4ZA96_9PEZI</name>
<dbReference type="EMBL" id="LAEV01001896">
    <property type="protein sequence ID" value="KKA27086.1"/>
    <property type="molecule type" value="Genomic_DNA"/>
</dbReference>
<feature type="domain" description="Rhodanese" evidence="1">
    <location>
        <begin position="78"/>
        <end position="179"/>
    </location>
</feature>
<dbReference type="PANTHER" id="PTHR44086:SF10">
    <property type="entry name" value="THIOSULFATE SULFURTRANSFERASE_RHODANESE-LIKE DOMAIN-CONTAINING PROTEIN 3"/>
    <property type="match status" value="1"/>
</dbReference>
<organism evidence="2 3">
    <name type="scientific">Thielaviopsis punctulata</name>
    <dbReference type="NCBI Taxonomy" id="72032"/>
    <lineage>
        <taxon>Eukaryota</taxon>
        <taxon>Fungi</taxon>
        <taxon>Dikarya</taxon>
        <taxon>Ascomycota</taxon>
        <taxon>Pezizomycotina</taxon>
        <taxon>Sordariomycetes</taxon>
        <taxon>Hypocreomycetidae</taxon>
        <taxon>Microascales</taxon>
        <taxon>Ceratocystidaceae</taxon>
        <taxon>Thielaviopsis</taxon>
    </lineage>
</organism>
<protein>
    <recommendedName>
        <fullName evidence="1">Rhodanese domain-containing protein</fullName>
    </recommendedName>
</protein>
<gene>
    <name evidence="2" type="ORF">TD95_001139</name>
</gene>
<dbReference type="SUPFAM" id="SSF52821">
    <property type="entry name" value="Rhodanese/Cell cycle control phosphatase"/>
    <property type="match status" value="1"/>
</dbReference>
<sequence>MSTPRPLLSALRTAVRVGIATSAPRISASAAFPMTRRVLAGSAPRVPQIVARRAYNTAGAEVPVIFDFDKMQELIKEQPEDYVIVDAREPGELVQSGTIPTAINIPISSASDSFLIHDEDFEDRFGFERPGKDKTLVFFCKAGIRSHAAARLARESGWKTAEYPGSWVDWVAKGGDITHSFN</sequence>
<dbReference type="PANTHER" id="PTHR44086">
    <property type="entry name" value="THIOSULFATE SULFURTRANSFERASE RDL2, MITOCHONDRIAL-RELATED"/>
    <property type="match status" value="1"/>
</dbReference>
<proteinExistence type="predicted"/>
<dbReference type="PROSITE" id="PS50206">
    <property type="entry name" value="RHODANESE_3"/>
    <property type="match status" value="1"/>
</dbReference>
<dbReference type="SMART" id="SM00450">
    <property type="entry name" value="RHOD"/>
    <property type="match status" value="1"/>
</dbReference>
<dbReference type="Pfam" id="PF00581">
    <property type="entry name" value="Rhodanese"/>
    <property type="match status" value="1"/>
</dbReference>
<dbReference type="GO" id="GO:0005739">
    <property type="term" value="C:mitochondrion"/>
    <property type="evidence" value="ECO:0007669"/>
    <property type="project" value="TreeGrafter"/>
</dbReference>